<reference evidence="2 3" key="1">
    <citation type="submission" date="2019-02" db="EMBL/GenBank/DDBJ databases">
        <title>Deep-cultivation of Planctomycetes and their phenomic and genomic characterization uncovers novel biology.</title>
        <authorList>
            <person name="Wiegand S."/>
            <person name="Jogler M."/>
            <person name="Boedeker C."/>
            <person name="Pinto D."/>
            <person name="Vollmers J."/>
            <person name="Rivas-Marin E."/>
            <person name="Kohn T."/>
            <person name="Peeters S.H."/>
            <person name="Heuer A."/>
            <person name="Rast P."/>
            <person name="Oberbeckmann S."/>
            <person name="Bunk B."/>
            <person name="Jeske O."/>
            <person name="Meyerdierks A."/>
            <person name="Storesund J.E."/>
            <person name="Kallscheuer N."/>
            <person name="Luecker S."/>
            <person name="Lage O.M."/>
            <person name="Pohl T."/>
            <person name="Merkel B.J."/>
            <person name="Hornburger P."/>
            <person name="Mueller R.-W."/>
            <person name="Bruemmer F."/>
            <person name="Labrenz M."/>
            <person name="Spormann A.M."/>
            <person name="Op den Camp H."/>
            <person name="Overmann J."/>
            <person name="Amann R."/>
            <person name="Jetten M.S.M."/>
            <person name="Mascher T."/>
            <person name="Medema M.H."/>
            <person name="Devos D.P."/>
            <person name="Kaster A.-K."/>
            <person name="Ovreas L."/>
            <person name="Rohde M."/>
            <person name="Galperin M.Y."/>
            <person name="Jogler C."/>
        </authorList>
    </citation>
    <scope>NUCLEOTIDE SEQUENCE [LARGE SCALE GENOMIC DNA]</scope>
    <source>
        <strain evidence="2 3">V22</strain>
    </source>
</reference>
<accession>A0A517TCU2</accession>
<proteinExistence type="predicted"/>
<keyword evidence="3" id="KW-1185">Reference proteome</keyword>
<sequence>MPRRINSRQATYPVHPVAQPTDRTTDNHHIRLSPHSSITAASTPVHQIKNSGQEDDLLVRRVIPASGTRERPAAPTFVDDPA</sequence>
<gene>
    <name evidence="2" type="ORF">V22_34520</name>
</gene>
<dbReference type="Proteomes" id="UP000319976">
    <property type="component" value="Chromosome"/>
</dbReference>
<dbReference type="AlphaFoldDB" id="A0A517TCU2"/>
<feature type="region of interest" description="Disordered" evidence="1">
    <location>
        <begin position="63"/>
        <end position="82"/>
    </location>
</feature>
<dbReference type="EMBL" id="CP036316">
    <property type="protein sequence ID" value="QDT66187.1"/>
    <property type="molecule type" value="Genomic_DNA"/>
</dbReference>
<protein>
    <submittedName>
        <fullName evidence="2">Uncharacterized protein</fullName>
    </submittedName>
</protein>
<dbReference type="KEGG" id="chya:V22_34520"/>
<feature type="compositionally biased region" description="Polar residues" evidence="1">
    <location>
        <begin position="34"/>
        <end position="51"/>
    </location>
</feature>
<name>A0A517TCU2_9PLAN</name>
<evidence type="ECO:0000256" key="1">
    <source>
        <dbReference type="SAM" id="MobiDB-lite"/>
    </source>
</evidence>
<evidence type="ECO:0000313" key="2">
    <source>
        <dbReference type="EMBL" id="QDT66187.1"/>
    </source>
</evidence>
<organism evidence="2 3">
    <name type="scientific">Calycomorphotria hydatis</name>
    <dbReference type="NCBI Taxonomy" id="2528027"/>
    <lineage>
        <taxon>Bacteria</taxon>
        <taxon>Pseudomonadati</taxon>
        <taxon>Planctomycetota</taxon>
        <taxon>Planctomycetia</taxon>
        <taxon>Planctomycetales</taxon>
        <taxon>Planctomycetaceae</taxon>
        <taxon>Calycomorphotria</taxon>
    </lineage>
</organism>
<feature type="region of interest" description="Disordered" evidence="1">
    <location>
        <begin position="1"/>
        <end position="57"/>
    </location>
</feature>
<evidence type="ECO:0000313" key="3">
    <source>
        <dbReference type="Proteomes" id="UP000319976"/>
    </source>
</evidence>